<name>A0ABV7U9F4_9RHOB</name>
<dbReference type="Proteomes" id="UP001595539">
    <property type="component" value="Unassembled WGS sequence"/>
</dbReference>
<dbReference type="InterPro" id="IPR011045">
    <property type="entry name" value="N2O_reductase_N"/>
</dbReference>
<accession>A0ABV7U9F4</accession>
<dbReference type="InterPro" id="IPR015943">
    <property type="entry name" value="WD40/YVTN_repeat-like_dom_sf"/>
</dbReference>
<dbReference type="RefSeq" id="WP_377764109.1">
    <property type="nucleotide sequence ID" value="NZ_JBHRXY010000041.1"/>
</dbReference>
<keyword evidence="3" id="KW-1185">Reference proteome</keyword>
<dbReference type="InterPro" id="IPR011964">
    <property type="entry name" value="YVTN_b-propeller_repeat"/>
</dbReference>
<gene>
    <name evidence="2" type="ORF">ACFOM8_20185</name>
</gene>
<feature type="region of interest" description="Disordered" evidence="1">
    <location>
        <begin position="1"/>
        <end position="20"/>
    </location>
</feature>
<protein>
    <submittedName>
        <fullName evidence="2">YncE family protein</fullName>
    </submittedName>
</protein>
<dbReference type="Gene3D" id="2.130.10.10">
    <property type="entry name" value="YVTN repeat-like/Quinoprotein amine dehydrogenase"/>
    <property type="match status" value="1"/>
</dbReference>
<proteinExistence type="predicted"/>
<evidence type="ECO:0000256" key="1">
    <source>
        <dbReference type="SAM" id="MobiDB-lite"/>
    </source>
</evidence>
<reference evidence="3" key="1">
    <citation type="journal article" date="2019" name="Int. J. Syst. Evol. Microbiol.">
        <title>The Global Catalogue of Microorganisms (GCM) 10K type strain sequencing project: providing services to taxonomists for standard genome sequencing and annotation.</title>
        <authorList>
            <consortium name="The Broad Institute Genomics Platform"/>
            <consortium name="The Broad Institute Genome Sequencing Center for Infectious Disease"/>
            <person name="Wu L."/>
            <person name="Ma J."/>
        </authorList>
    </citation>
    <scope>NUCLEOTIDE SEQUENCE [LARGE SCALE GENOMIC DNA]</scope>
    <source>
        <strain evidence="3">KCTC 42473</strain>
    </source>
</reference>
<dbReference type="SUPFAM" id="SSF50974">
    <property type="entry name" value="Nitrous oxide reductase, N-terminal domain"/>
    <property type="match status" value="1"/>
</dbReference>
<dbReference type="NCBIfam" id="TIGR02276">
    <property type="entry name" value="beta_rpt_yvtn"/>
    <property type="match status" value="1"/>
</dbReference>
<comment type="caution">
    <text evidence="2">The sequence shown here is derived from an EMBL/GenBank/DDBJ whole genome shotgun (WGS) entry which is preliminary data.</text>
</comment>
<organism evidence="2 3">
    <name type="scientific">Paracoccus angustae</name>
    <dbReference type="NCBI Taxonomy" id="1671480"/>
    <lineage>
        <taxon>Bacteria</taxon>
        <taxon>Pseudomonadati</taxon>
        <taxon>Pseudomonadota</taxon>
        <taxon>Alphaproteobacteria</taxon>
        <taxon>Rhodobacterales</taxon>
        <taxon>Paracoccaceae</taxon>
        <taxon>Paracoccus</taxon>
    </lineage>
</organism>
<evidence type="ECO:0000313" key="3">
    <source>
        <dbReference type="Proteomes" id="UP001595539"/>
    </source>
</evidence>
<evidence type="ECO:0000313" key="2">
    <source>
        <dbReference type="EMBL" id="MFC3631747.1"/>
    </source>
</evidence>
<dbReference type="EMBL" id="JBHRXY010000041">
    <property type="protein sequence ID" value="MFC3631747.1"/>
    <property type="molecule type" value="Genomic_DNA"/>
</dbReference>
<sequence length="69" mass="6972">MPEPGRPGNETITTGPGAHGVSVPAHGAYVFVTTISDNSVSIVDTESQSVAETMLVGDGPNGIVYGQSN</sequence>